<protein>
    <submittedName>
        <fullName evidence="12">Transcriptional repressor</fullName>
    </submittedName>
</protein>
<name>A0ABP3JCI4_9ACTN</name>
<gene>
    <name evidence="12" type="ORF">GCM10010361_11110</name>
</gene>
<feature type="compositionally biased region" description="Low complexity" evidence="11">
    <location>
        <begin position="142"/>
        <end position="156"/>
    </location>
</feature>
<dbReference type="Gene3D" id="3.30.1490.190">
    <property type="match status" value="1"/>
</dbReference>
<evidence type="ECO:0000256" key="10">
    <source>
        <dbReference type="ARBA" id="ARBA00023163"/>
    </source>
</evidence>
<proteinExistence type="inferred from homology"/>
<comment type="caution">
    <text evidence="12">The sequence shown here is derived from an EMBL/GenBank/DDBJ whole genome shotgun (WGS) entry which is preliminary data.</text>
</comment>
<keyword evidence="8" id="KW-0805">Transcription regulation</keyword>
<dbReference type="SUPFAM" id="SSF46785">
    <property type="entry name" value="Winged helix' DNA-binding domain"/>
    <property type="match status" value="1"/>
</dbReference>
<dbReference type="InterPro" id="IPR036390">
    <property type="entry name" value="WH_DNA-bd_sf"/>
</dbReference>
<reference evidence="13" key="1">
    <citation type="journal article" date="2019" name="Int. J. Syst. Evol. Microbiol.">
        <title>The Global Catalogue of Microorganisms (GCM) 10K type strain sequencing project: providing services to taxonomists for standard genome sequencing and annotation.</title>
        <authorList>
            <consortium name="The Broad Institute Genomics Platform"/>
            <consortium name="The Broad Institute Genome Sequencing Center for Infectious Disease"/>
            <person name="Wu L."/>
            <person name="Ma J."/>
        </authorList>
    </citation>
    <scope>NUCLEOTIDE SEQUENCE [LARGE SCALE GENOMIC DNA]</scope>
    <source>
        <strain evidence="13">JCM 4805</strain>
    </source>
</reference>
<dbReference type="InterPro" id="IPR002481">
    <property type="entry name" value="FUR"/>
</dbReference>
<dbReference type="PANTHER" id="PTHR33202">
    <property type="entry name" value="ZINC UPTAKE REGULATION PROTEIN"/>
    <property type="match status" value="1"/>
</dbReference>
<dbReference type="CDD" id="cd07153">
    <property type="entry name" value="Fur_like"/>
    <property type="match status" value="1"/>
</dbReference>
<dbReference type="EMBL" id="BAAABY010000009">
    <property type="protein sequence ID" value="GAA0448870.1"/>
    <property type="molecule type" value="Genomic_DNA"/>
</dbReference>
<accession>A0ABP3JCI4</accession>
<dbReference type="PANTHER" id="PTHR33202:SF2">
    <property type="entry name" value="FERRIC UPTAKE REGULATION PROTEIN"/>
    <property type="match status" value="1"/>
</dbReference>
<evidence type="ECO:0000256" key="3">
    <source>
        <dbReference type="ARBA" id="ARBA00011738"/>
    </source>
</evidence>
<keyword evidence="5" id="KW-0678">Repressor</keyword>
<keyword evidence="13" id="KW-1185">Reference proteome</keyword>
<evidence type="ECO:0000256" key="1">
    <source>
        <dbReference type="ARBA" id="ARBA00004496"/>
    </source>
</evidence>
<evidence type="ECO:0000256" key="5">
    <source>
        <dbReference type="ARBA" id="ARBA00022491"/>
    </source>
</evidence>
<evidence type="ECO:0000256" key="6">
    <source>
        <dbReference type="ARBA" id="ARBA00022723"/>
    </source>
</evidence>
<sequence length="156" mass="17219">MTPQRVAVLRALVNCSDFVSAQTLHARMATVDRAVGLTTVYRALRALQAAGRLDVVRDETGERLYRRRAADGHRHYLLCRSCGHSRPVDSDVVERWVEQTRETSGFVAVEHTVELTGICASCRPTTHGNEPRPNAEAEQAHQAHQADQAGHAEQGV</sequence>
<dbReference type="Gene3D" id="1.10.10.10">
    <property type="entry name" value="Winged helix-like DNA-binding domain superfamily/Winged helix DNA-binding domain"/>
    <property type="match status" value="1"/>
</dbReference>
<feature type="compositionally biased region" description="Basic and acidic residues" evidence="11">
    <location>
        <begin position="129"/>
        <end position="141"/>
    </location>
</feature>
<keyword evidence="6" id="KW-0479">Metal-binding</keyword>
<evidence type="ECO:0000256" key="2">
    <source>
        <dbReference type="ARBA" id="ARBA00007957"/>
    </source>
</evidence>
<dbReference type="Proteomes" id="UP001500909">
    <property type="component" value="Unassembled WGS sequence"/>
</dbReference>
<comment type="subunit">
    <text evidence="3">Homodimer.</text>
</comment>
<keyword evidence="10" id="KW-0804">Transcription</keyword>
<dbReference type="InterPro" id="IPR036388">
    <property type="entry name" value="WH-like_DNA-bd_sf"/>
</dbReference>
<evidence type="ECO:0000256" key="9">
    <source>
        <dbReference type="ARBA" id="ARBA00023125"/>
    </source>
</evidence>
<evidence type="ECO:0000256" key="8">
    <source>
        <dbReference type="ARBA" id="ARBA00023015"/>
    </source>
</evidence>
<evidence type="ECO:0000256" key="4">
    <source>
        <dbReference type="ARBA" id="ARBA00022490"/>
    </source>
</evidence>
<evidence type="ECO:0000256" key="11">
    <source>
        <dbReference type="SAM" id="MobiDB-lite"/>
    </source>
</evidence>
<evidence type="ECO:0000256" key="7">
    <source>
        <dbReference type="ARBA" id="ARBA00022833"/>
    </source>
</evidence>
<dbReference type="InterPro" id="IPR043135">
    <property type="entry name" value="Fur_C"/>
</dbReference>
<feature type="region of interest" description="Disordered" evidence="11">
    <location>
        <begin position="123"/>
        <end position="156"/>
    </location>
</feature>
<keyword evidence="4" id="KW-0963">Cytoplasm</keyword>
<keyword evidence="7" id="KW-0862">Zinc</keyword>
<evidence type="ECO:0000313" key="12">
    <source>
        <dbReference type="EMBL" id="GAA0448870.1"/>
    </source>
</evidence>
<comment type="similarity">
    <text evidence="2">Belongs to the Fur family.</text>
</comment>
<dbReference type="Pfam" id="PF01475">
    <property type="entry name" value="FUR"/>
    <property type="match status" value="1"/>
</dbReference>
<organism evidence="12 13">
    <name type="scientific">Streptomyces olivaceiscleroticus</name>
    <dbReference type="NCBI Taxonomy" id="68245"/>
    <lineage>
        <taxon>Bacteria</taxon>
        <taxon>Bacillati</taxon>
        <taxon>Actinomycetota</taxon>
        <taxon>Actinomycetes</taxon>
        <taxon>Kitasatosporales</taxon>
        <taxon>Streptomycetaceae</taxon>
        <taxon>Streptomyces</taxon>
    </lineage>
</organism>
<comment type="subcellular location">
    <subcellularLocation>
        <location evidence="1">Cytoplasm</location>
    </subcellularLocation>
</comment>
<evidence type="ECO:0000313" key="13">
    <source>
        <dbReference type="Proteomes" id="UP001500909"/>
    </source>
</evidence>
<keyword evidence="9" id="KW-0238">DNA-binding</keyword>